<sequence length="112" mass="13007">MDVASDREVNYGLCRLGSSKQADSSIAAKDFRIKRIEVFNFGNCDDIGEVRFFRRCRFFLRLILRMFSKEAARLRIMCLHVFQFETRMNEPPLVINVTKPEVLFQGVLASPL</sequence>
<dbReference type="InParanoid" id="A0A1S0TH38"/>
<evidence type="ECO:0000313" key="1">
    <source>
        <dbReference type="EMBL" id="EFO13728.1"/>
    </source>
</evidence>
<protein>
    <submittedName>
        <fullName evidence="1">Uncharacterized protein</fullName>
    </submittedName>
</protein>
<proteinExistence type="predicted"/>
<dbReference type="RefSeq" id="XP_003150341.1">
    <property type="nucleotide sequence ID" value="XM_003150293.1"/>
</dbReference>
<dbReference type="CTD" id="9952283"/>
<name>A0A1S0TH38_LOALO</name>
<accession>A0A1S0TH38</accession>
<organism evidence="1">
    <name type="scientific">Loa loa</name>
    <name type="common">Eye worm</name>
    <name type="synonym">Filaria loa</name>
    <dbReference type="NCBI Taxonomy" id="7209"/>
    <lineage>
        <taxon>Eukaryota</taxon>
        <taxon>Metazoa</taxon>
        <taxon>Ecdysozoa</taxon>
        <taxon>Nematoda</taxon>
        <taxon>Chromadorea</taxon>
        <taxon>Rhabditida</taxon>
        <taxon>Spirurina</taxon>
        <taxon>Spiruromorpha</taxon>
        <taxon>Filarioidea</taxon>
        <taxon>Onchocercidae</taxon>
        <taxon>Loa</taxon>
    </lineage>
</organism>
<dbReference type="AlphaFoldDB" id="A0A1S0TH38"/>
<reference evidence="1" key="1">
    <citation type="submission" date="2012-04" db="EMBL/GenBank/DDBJ databases">
        <title>The Genome Sequence of Loa loa.</title>
        <authorList>
            <consortium name="The Broad Institute Genome Sequencing Platform"/>
            <consortium name="Broad Institute Genome Sequencing Center for Infectious Disease"/>
            <person name="Nutman T.B."/>
            <person name="Fink D.L."/>
            <person name="Russ C."/>
            <person name="Young S."/>
            <person name="Zeng Q."/>
            <person name="Gargeya S."/>
            <person name="Alvarado L."/>
            <person name="Berlin A."/>
            <person name="Chapman S.B."/>
            <person name="Chen Z."/>
            <person name="Freedman E."/>
            <person name="Gellesch M."/>
            <person name="Goldberg J."/>
            <person name="Griggs A."/>
            <person name="Gujja S."/>
            <person name="Heilman E.R."/>
            <person name="Heiman D."/>
            <person name="Howarth C."/>
            <person name="Mehta T."/>
            <person name="Neiman D."/>
            <person name="Pearson M."/>
            <person name="Roberts A."/>
            <person name="Saif S."/>
            <person name="Shea T."/>
            <person name="Shenoy N."/>
            <person name="Sisk P."/>
            <person name="Stolte C."/>
            <person name="Sykes S."/>
            <person name="White J."/>
            <person name="Yandava C."/>
            <person name="Haas B."/>
            <person name="Henn M.R."/>
            <person name="Nusbaum C."/>
            <person name="Birren B."/>
        </authorList>
    </citation>
    <scope>NUCLEOTIDE SEQUENCE [LARGE SCALE GENOMIC DNA]</scope>
</reference>
<dbReference type="KEGG" id="loa:LOAG_14800"/>
<dbReference type="EMBL" id="JH713352">
    <property type="protein sequence ID" value="EFO13728.1"/>
    <property type="molecule type" value="Genomic_DNA"/>
</dbReference>
<dbReference type="GeneID" id="9952283"/>
<gene>
    <name evidence="1" type="ORF">LOAG_14800</name>
</gene>